<dbReference type="SUPFAM" id="SSF110849">
    <property type="entry name" value="ParB/Sulfiredoxin"/>
    <property type="match status" value="1"/>
</dbReference>
<dbReference type="InterPro" id="IPR050336">
    <property type="entry name" value="Chromosome_partition/occlusion"/>
</dbReference>
<dbReference type="Gene3D" id="1.10.10.2830">
    <property type="match status" value="1"/>
</dbReference>
<dbReference type="InterPro" id="IPR003115">
    <property type="entry name" value="ParB_N"/>
</dbReference>
<evidence type="ECO:0000256" key="2">
    <source>
        <dbReference type="ARBA" id="ARBA00022829"/>
    </source>
</evidence>
<dbReference type="SUPFAM" id="SSF109709">
    <property type="entry name" value="KorB DNA-binding domain-like"/>
    <property type="match status" value="1"/>
</dbReference>
<dbReference type="InterPro" id="IPR036086">
    <property type="entry name" value="ParB/Sulfiredoxin_sf"/>
</dbReference>
<gene>
    <name evidence="4" type="ORF">IQ13_3222</name>
</gene>
<dbReference type="InterPro" id="IPR004437">
    <property type="entry name" value="ParB/RepB/Spo0J"/>
</dbReference>
<evidence type="ECO:0000313" key="5">
    <source>
        <dbReference type="Proteomes" id="UP000316167"/>
    </source>
</evidence>
<dbReference type="EMBL" id="VLLE01000005">
    <property type="protein sequence ID" value="TWI80544.1"/>
    <property type="molecule type" value="Genomic_DNA"/>
</dbReference>
<dbReference type="GO" id="GO:0003677">
    <property type="term" value="F:DNA binding"/>
    <property type="evidence" value="ECO:0007669"/>
    <property type="project" value="InterPro"/>
</dbReference>
<comment type="caution">
    <text evidence="4">The sequence shown here is derived from an EMBL/GenBank/DDBJ whole genome shotgun (WGS) entry which is preliminary data.</text>
</comment>
<keyword evidence="5" id="KW-1185">Reference proteome</keyword>
<keyword evidence="2" id="KW-0159">Chromosome partition</keyword>
<dbReference type="Proteomes" id="UP000316167">
    <property type="component" value="Unassembled WGS sequence"/>
</dbReference>
<feature type="domain" description="ParB-like N-terminal" evidence="3">
    <location>
        <begin position="3"/>
        <end position="95"/>
    </location>
</feature>
<proteinExistence type="inferred from homology"/>
<dbReference type="NCBIfam" id="TIGR00180">
    <property type="entry name" value="parB_part"/>
    <property type="match status" value="1"/>
</dbReference>
<dbReference type="PANTHER" id="PTHR33375:SF1">
    <property type="entry name" value="CHROMOSOME-PARTITIONING PROTEIN PARB-RELATED"/>
    <property type="match status" value="1"/>
</dbReference>
<comment type="similarity">
    <text evidence="1">Belongs to the ParB family.</text>
</comment>
<dbReference type="OrthoDB" id="9796891at2"/>
<dbReference type="PANTHER" id="PTHR33375">
    <property type="entry name" value="CHROMOSOME-PARTITIONING PROTEIN PARB-RELATED"/>
    <property type="match status" value="1"/>
</dbReference>
<name>A0A562SHY2_9BACT</name>
<dbReference type="SMART" id="SM00470">
    <property type="entry name" value="ParB"/>
    <property type="match status" value="1"/>
</dbReference>
<dbReference type="InterPro" id="IPR041468">
    <property type="entry name" value="HTH_ParB/Spo0J"/>
</dbReference>
<accession>A0A562SHY2</accession>
<dbReference type="AlphaFoldDB" id="A0A562SHY2"/>
<evidence type="ECO:0000256" key="1">
    <source>
        <dbReference type="ARBA" id="ARBA00006295"/>
    </source>
</evidence>
<dbReference type="GO" id="GO:0005694">
    <property type="term" value="C:chromosome"/>
    <property type="evidence" value="ECO:0007669"/>
    <property type="project" value="TreeGrafter"/>
</dbReference>
<dbReference type="Pfam" id="PF02195">
    <property type="entry name" value="ParB_N"/>
    <property type="match status" value="1"/>
</dbReference>
<organism evidence="4 5">
    <name type="scientific">Lacibacter cauensis</name>
    <dbReference type="NCBI Taxonomy" id="510947"/>
    <lineage>
        <taxon>Bacteria</taxon>
        <taxon>Pseudomonadati</taxon>
        <taxon>Bacteroidota</taxon>
        <taxon>Chitinophagia</taxon>
        <taxon>Chitinophagales</taxon>
        <taxon>Chitinophagaceae</taxon>
        <taxon>Lacibacter</taxon>
    </lineage>
</organism>
<reference evidence="4 5" key="1">
    <citation type="journal article" date="2015" name="Stand. Genomic Sci.">
        <title>Genomic Encyclopedia of Bacterial and Archaeal Type Strains, Phase III: the genomes of soil and plant-associated and newly described type strains.</title>
        <authorList>
            <person name="Whitman W.B."/>
            <person name="Woyke T."/>
            <person name="Klenk H.P."/>
            <person name="Zhou Y."/>
            <person name="Lilburn T.G."/>
            <person name="Beck B.J."/>
            <person name="De Vos P."/>
            <person name="Vandamme P."/>
            <person name="Eisen J.A."/>
            <person name="Garrity G."/>
            <person name="Hugenholtz P."/>
            <person name="Kyrpides N.C."/>
        </authorList>
    </citation>
    <scope>NUCLEOTIDE SEQUENCE [LARGE SCALE GENOMIC DNA]</scope>
    <source>
        <strain evidence="4 5">CGMCC 1.7271</strain>
    </source>
</reference>
<dbReference type="RefSeq" id="WP_144887574.1">
    <property type="nucleotide sequence ID" value="NZ_VLLE01000005.1"/>
</dbReference>
<dbReference type="Gene3D" id="3.90.1530.30">
    <property type="match status" value="1"/>
</dbReference>
<dbReference type="Pfam" id="PF17762">
    <property type="entry name" value="HTH_ParB"/>
    <property type="match status" value="1"/>
</dbReference>
<evidence type="ECO:0000259" key="3">
    <source>
        <dbReference type="SMART" id="SM00470"/>
    </source>
</evidence>
<dbReference type="GO" id="GO:0045881">
    <property type="term" value="P:positive regulation of sporulation resulting in formation of a cellular spore"/>
    <property type="evidence" value="ECO:0007669"/>
    <property type="project" value="TreeGrafter"/>
</dbReference>
<dbReference type="GO" id="GO:0007059">
    <property type="term" value="P:chromosome segregation"/>
    <property type="evidence" value="ECO:0007669"/>
    <property type="project" value="UniProtKB-KW"/>
</dbReference>
<sequence>MLLNIPIGNITALPNYRQIDEDPAELEQLVASVKKDGIFQPVLVRTHKTEPDRYELIFGNRRFAAAQLAQLETIPAQVKEVADDNILEVQVIENLQRKDVHPMDEAAAYKAYKEKNGCDVKELAAKFSKPERYIAHRLALTTLIPELQKDFLKKQLTIAQAEVFAKLNPEQQKELMKAETQYGTRYASSVADLHDEINRLFLHDLGKAPFDKNDATLLPKAGACSSCQKRTACRTLLFEDVAKEDHCLDGKCFSMKIDLHLVKKANDIIAHEPNIAFAVEQYSDNPPKRIIDEAKKMKVPVYTNGYYDHKWGKFTDGRKVFMLNGSKKGKIVTVYFQSKEKGKGSNEEVSTEMQIAAINQRLERSEELLYEKYMEKVNKFTDEFINNKAELGSEWKLELSTQFDVLTRYLWFLTVDKWDDEFLESIGLTEKEEENYAKFPEQLYIKLLMLDKQQQLELFAKCFFDQIGRPTSKTHRSYMLEQFAGWIGMDLSHLRFEMNTELEKKRLSATARIEKLQKELPAVKASTKKKKKNEAAAEATQ</sequence>
<protein>
    <submittedName>
        <fullName evidence="4">ParB/RepB/Spo0J family partition protein</fullName>
    </submittedName>
</protein>
<evidence type="ECO:0000313" key="4">
    <source>
        <dbReference type="EMBL" id="TWI80544.1"/>
    </source>
</evidence>